<dbReference type="InterPro" id="IPR050272">
    <property type="entry name" value="Isochorismatase-like_hydrls"/>
</dbReference>
<dbReference type="Pfam" id="PF00857">
    <property type="entry name" value="Isochorismatase"/>
    <property type="match status" value="1"/>
</dbReference>
<dbReference type="Proteomes" id="UP000019146">
    <property type="component" value="Chromosome 1"/>
</dbReference>
<dbReference type="CDD" id="cd01014">
    <property type="entry name" value="nicotinamidase_related"/>
    <property type="match status" value="1"/>
</dbReference>
<dbReference type="KEGG" id="bcai:K788_0002650"/>
<evidence type="ECO:0000256" key="1">
    <source>
        <dbReference type="ARBA" id="ARBA00022801"/>
    </source>
</evidence>
<evidence type="ECO:0000313" key="3">
    <source>
        <dbReference type="EMBL" id="ALL63929.1"/>
    </source>
</evidence>
<evidence type="ECO:0000313" key="4">
    <source>
        <dbReference type="Proteomes" id="UP000019146"/>
    </source>
</evidence>
<dbReference type="SUPFAM" id="SSF52499">
    <property type="entry name" value="Isochorismatase-like hydrolases"/>
    <property type="match status" value="1"/>
</dbReference>
<dbReference type="InterPro" id="IPR000868">
    <property type="entry name" value="Isochorismatase-like_dom"/>
</dbReference>
<dbReference type="PANTHER" id="PTHR43540">
    <property type="entry name" value="PEROXYUREIDOACRYLATE/UREIDOACRYLATE AMIDOHYDROLASE-RELATED"/>
    <property type="match status" value="1"/>
</dbReference>
<dbReference type="InterPro" id="IPR036380">
    <property type="entry name" value="Isochorismatase-like_sf"/>
</dbReference>
<dbReference type="Gene3D" id="3.40.50.850">
    <property type="entry name" value="Isochorismatase-like"/>
    <property type="match status" value="1"/>
</dbReference>
<dbReference type="AlphaFoldDB" id="A0A0P0R6I2"/>
<dbReference type="GeneID" id="69968150"/>
<proteinExistence type="predicted"/>
<dbReference type="RefSeq" id="WP_035989065.1">
    <property type="nucleotide sequence ID" value="NZ_CP012746.1"/>
</dbReference>
<dbReference type="EMBL" id="CP012746">
    <property type="protein sequence ID" value="ALL63929.1"/>
    <property type="molecule type" value="Genomic_DNA"/>
</dbReference>
<reference evidence="3 4" key="1">
    <citation type="journal article" date="2014" name="Genome Announc.">
        <title>Draft Genome Sequence of the Haloacid-Degrading Burkholderia caribensis Strain MBA4.</title>
        <authorList>
            <person name="Pan Y."/>
            <person name="Kong K.F."/>
            <person name="Tsang J.S."/>
        </authorList>
    </citation>
    <scope>NUCLEOTIDE SEQUENCE [LARGE SCALE GENOMIC DNA]</scope>
    <source>
        <strain evidence="3 4">MBA4</strain>
    </source>
</reference>
<gene>
    <name evidence="3" type="ORF">K788_0002650</name>
</gene>
<organism evidence="3 4">
    <name type="scientific">Paraburkholderia caribensis MBA4</name>
    <dbReference type="NCBI Taxonomy" id="1323664"/>
    <lineage>
        <taxon>Bacteria</taxon>
        <taxon>Pseudomonadati</taxon>
        <taxon>Pseudomonadota</taxon>
        <taxon>Betaproteobacteria</taxon>
        <taxon>Burkholderiales</taxon>
        <taxon>Burkholderiaceae</taxon>
        <taxon>Paraburkholderia</taxon>
    </lineage>
</organism>
<feature type="domain" description="Isochorismatase-like" evidence="2">
    <location>
        <begin position="5"/>
        <end position="143"/>
    </location>
</feature>
<evidence type="ECO:0000259" key="2">
    <source>
        <dbReference type="Pfam" id="PF00857"/>
    </source>
</evidence>
<name>A0A0P0R6I2_9BURK</name>
<dbReference type="GO" id="GO:0016787">
    <property type="term" value="F:hydrolase activity"/>
    <property type="evidence" value="ECO:0007669"/>
    <property type="project" value="UniProtKB-KW"/>
</dbReference>
<protein>
    <submittedName>
        <fullName evidence="3">Isochorismatase</fullName>
    </submittedName>
</protein>
<dbReference type="PANTHER" id="PTHR43540:SF14">
    <property type="entry name" value="ISOCHORISMATASE"/>
    <property type="match status" value="1"/>
</dbReference>
<keyword evidence="1" id="KW-0378">Hydrolase</keyword>
<sequence>MSGVAVIVIDVQQMFFSGPSPAYRGSEVIDGINRLTATARKANAPVFFVQHESDANGPLARGSDAWQLPAALERAQADASIYKTVGDSFHETPLADQLRQQDIDSVVICGYASEFCVNATARRAELLGLRATIVADLHTTQDKPHLTADKIVEHQNFVWANSSMTGKRVKVRPLADILQTEFA</sequence>
<accession>A0A0P0R6I2</accession>